<dbReference type="GO" id="GO:0020037">
    <property type="term" value="F:heme binding"/>
    <property type="evidence" value="ECO:0007669"/>
    <property type="project" value="InterPro"/>
</dbReference>
<dbReference type="PANTHER" id="PTHR24286">
    <property type="entry name" value="CYTOCHROME P450 26"/>
    <property type="match status" value="1"/>
</dbReference>
<dbReference type="SUPFAM" id="SSF48264">
    <property type="entry name" value="Cytochrome P450"/>
    <property type="match status" value="1"/>
</dbReference>
<proteinExistence type="inferred from homology"/>
<dbReference type="GO" id="GO:0016125">
    <property type="term" value="P:sterol metabolic process"/>
    <property type="evidence" value="ECO:0007669"/>
    <property type="project" value="TreeGrafter"/>
</dbReference>
<dbReference type="Gene3D" id="1.10.630.10">
    <property type="entry name" value="Cytochrome P450"/>
    <property type="match status" value="1"/>
</dbReference>
<dbReference type="FunFam" id="1.10.630.10:FF:000020">
    <property type="entry name" value="Cytochrome P450 family protein"/>
    <property type="match status" value="1"/>
</dbReference>
<dbReference type="GO" id="GO:0016132">
    <property type="term" value="P:brassinosteroid biosynthetic process"/>
    <property type="evidence" value="ECO:0007669"/>
    <property type="project" value="TreeGrafter"/>
</dbReference>
<dbReference type="PRINTS" id="PR00385">
    <property type="entry name" value="P450"/>
</dbReference>
<protein>
    <recommendedName>
        <fullName evidence="15">Cytochrome P450</fullName>
    </recommendedName>
</protein>
<comment type="similarity">
    <text evidence="3 13">Belongs to the cytochrome P450 family.</text>
</comment>
<evidence type="ECO:0000256" key="2">
    <source>
        <dbReference type="ARBA" id="ARBA00004167"/>
    </source>
</evidence>
<dbReference type="GO" id="GO:0016705">
    <property type="term" value="F:oxidoreductase activity, acting on paired donors, with incorporation or reduction of molecular oxygen"/>
    <property type="evidence" value="ECO:0007669"/>
    <property type="project" value="InterPro"/>
</dbReference>
<evidence type="ECO:0000256" key="12">
    <source>
        <dbReference type="PIRSR" id="PIRSR602403-1"/>
    </source>
</evidence>
<keyword evidence="11" id="KW-0472">Membrane</keyword>
<dbReference type="AlphaFoldDB" id="A0A164TY35"/>
<evidence type="ECO:0000256" key="10">
    <source>
        <dbReference type="ARBA" id="ARBA00023033"/>
    </source>
</evidence>
<feature type="binding site" description="axial binding residue" evidence="12">
    <location>
        <position position="448"/>
    </location>
    <ligand>
        <name>heme</name>
        <dbReference type="ChEBI" id="CHEBI:30413"/>
    </ligand>
    <ligandPart>
        <name>Fe</name>
        <dbReference type="ChEBI" id="CHEBI:18248"/>
    </ligandPart>
</feature>
<evidence type="ECO:0000256" key="6">
    <source>
        <dbReference type="ARBA" id="ARBA00022723"/>
    </source>
</evidence>
<dbReference type="InterPro" id="IPR017972">
    <property type="entry name" value="Cyt_P450_CS"/>
</dbReference>
<dbReference type="GO" id="GO:0016020">
    <property type="term" value="C:membrane"/>
    <property type="evidence" value="ECO:0007669"/>
    <property type="project" value="UniProtKB-SubCell"/>
</dbReference>
<comment type="caution">
    <text evidence="14">The sequence shown here is derived from an EMBL/GenBank/DDBJ whole genome shotgun (WGS) entry which is preliminary data.</text>
</comment>
<dbReference type="Pfam" id="PF00067">
    <property type="entry name" value="p450"/>
    <property type="match status" value="2"/>
</dbReference>
<dbReference type="GO" id="GO:0005506">
    <property type="term" value="F:iron ion binding"/>
    <property type="evidence" value="ECO:0007669"/>
    <property type="project" value="InterPro"/>
</dbReference>
<comment type="subcellular location">
    <subcellularLocation>
        <location evidence="2">Membrane</location>
        <topology evidence="2">Single-pass membrane protein</topology>
    </subcellularLocation>
</comment>
<evidence type="ECO:0000256" key="11">
    <source>
        <dbReference type="ARBA" id="ARBA00023136"/>
    </source>
</evidence>
<keyword evidence="8 13" id="KW-0560">Oxidoreductase</keyword>
<dbReference type="STRING" id="79200.A0A164TY35"/>
<name>A0A164TY35_DAUCS</name>
<dbReference type="GO" id="GO:0004497">
    <property type="term" value="F:monooxygenase activity"/>
    <property type="evidence" value="ECO:0007669"/>
    <property type="project" value="UniProtKB-KW"/>
</dbReference>
<dbReference type="InterPro" id="IPR001128">
    <property type="entry name" value="Cyt_P450"/>
</dbReference>
<dbReference type="PRINTS" id="PR00465">
    <property type="entry name" value="EP450IV"/>
</dbReference>
<keyword evidence="9 12" id="KW-0408">Iron</keyword>
<comment type="cofactor">
    <cofactor evidence="1 12">
        <name>heme</name>
        <dbReference type="ChEBI" id="CHEBI:30413"/>
    </cofactor>
</comment>
<keyword evidence="5" id="KW-0812">Transmembrane</keyword>
<gene>
    <name evidence="14" type="ORF">DCAR_025221</name>
</gene>
<dbReference type="InterPro" id="IPR002403">
    <property type="entry name" value="Cyt_P450_E_grp-IV"/>
</dbReference>
<keyword evidence="7" id="KW-1133">Transmembrane helix</keyword>
<evidence type="ECO:0000256" key="8">
    <source>
        <dbReference type="ARBA" id="ARBA00023002"/>
    </source>
</evidence>
<evidence type="ECO:0000256" key="9">
    <source>
        <dbReference type="ARBA" id="ARBA00023004"/>
    </source>
</evidence>
<reference evidence="14" key="1">
    <citation type="journal article" date="2016" name="Nat. Genet.">
        <title>A high-quality carrot genome assembly provides new insights into carotenoid accumulation and asterid genome evolution.</title>
        <authorList>
            <person name="Iorizzo M."/>
            <person name="Ellison S."/>
            <person name="Senalik D."/>
            <person name="Zeng P."/>
            <person name="Satapoomin P."/>
            <person name="Huang J."/>
            <person name="Bowman M."/>
            <person name="Iovene M."/>
            <person name="Sanseverino W."/>
            <person name="Cavagnaro P."/>
            <person name="Yildiz M."/>
            <person name="Macko-Podgorni A."/>
            <person name="Moranska E."/>
            <person name="Grzebelus E."/>
            <person name="Grzebelus D."/>
            <person name="Ashrafi H."/>
            <person name="Zheng Z."/>
            <person name="Cheng S."/>
            <person name="Spooner D."/>
            <person name="Van Deynze A."/>
            <person name="Simon P."/>
        </authorList>
    </citation>
    <scope>NUCLEOTIDE SEQUENCE [LARGE SCALE GENOMIC DNA]</scope>
    <source>
        <tissue evidence="14">Leaf</tissue>
    </source>
</reference>
<dbReference type="Gramene" id="KZM88146">
    <property type="protein sequence ID" value="KZM88146"/>
    <property type="gene ID" value="DCAR_025221"/>
</dbReference>
<evidence type="ECO:0000313" key="14">
    <source>
        <dbReference type="EMBL" id="KZM88146.1"/>
    </source>
</evidence>
<accession>A0A164TY35</accession>
<dbReference type="GO" id="GO:0010268">
    <property type="term" value="P:brassinosteroid homeostasis"/>
    <property type="evidence" value="ECO:0007669"/>
    <property type="project" value="TreeGrafter"/>
</dbReference>
<dbReference type="OMA" id="PIVFNPW"/>
<dbReference type="CDD" id="cd11043">
    <property type="entry name" value="CYP90-like"/>
    <property type="match status" value="1"/>
</dbReference>
<dbReference type="InterPro" id="IPR036396">
    <property type="entry name" value="Cyt_P450_sf"/>
</dbReference>
<evidence type="ECO:0000256" key="4">
    <source>
        <dbReference type="ARBA" id="ARBA00022617"/>
    </source>
</evidence>
<keyword evidence="4 12" id="KW-0349">Heme</keyword>
<evidence type="ECO:0000256" key="1">
    <source>
        <dbReference type="ARBA" id="ARBA00001971"/>
    </source>
</evidence>
<evidence type="ECO:0000256" key="3">
    <source>
        <dbReference type="ARBA" id="ARBA00010617"/>
    </source>
</evidence>
<evidence type="ECO:0000256" key="13">
    <source>
        <dbReference type="RuleBase" id="RU000461"/>
    </source>
</evidence>
<evidence type="ECO:0008006" key="15">
    <source>
        <dbReference type="Google" id="ProtNLM"/>
    </source>
</evidence>
<evidence type="ECO:0000256" key="7">
    <source>
        <dbReference type="ARBA" id="ARBA00022989"/>
    </source>
</evidence>
<dbReference type="PANTHER" id="PTHR24286:SF185">
    <property type="entry name" value="CYTOCHROME P450 87A3-LIKE"/>
    <property type="match status" value="1"/>
</dbReference>
<keyword evidence="6 12" id="KW-0479">Metal-binding</keyword>
<keyword evidence="10 13" id="KW-0503">Monooxygenase</keyword>
<sequence>MELLTASYLMTIMVLWISYKVYKWSHPKSKGKLPPGSTGLPYIGETIQFFTPYHLYDIPPFIKKRVKRYGSLFVTSIVGQKIVVSTDPEVNNFIFQQEDKIFECFYTDGFVKLLGTDSILAYHGYLHKYIKSLILRLVSPENLKANLLHEMDFSTRDAFQSWSSRGSVEIKEEVADMVFAYASKLVMSYDETKAKQNNFRGNFKDFLDGLISFPINIPGTAFHACLQGRKNAMKVITDAFVERQASPHKLDDQKDFLDYLIEEINDKDTILNQGVAADLVFVLLFATFETTSTSITMATKFLADNPTALEELTKEHQNILKNRSEQDTEITWKEYKSMTFTHMVINETVRLANIVPGIFRRVIKDVNLKGNDHLIKYYYHLAYVKLSSFGEGYTIPKGMIVMVSPSTVHLNSDKYEDPLAFNPWRWKGKELHLGSKEFMAFGGGVRLCVGADFAKLQLAVYLHYLVTKYRWKVTKGGDIVRKPGLMFPNGLHLEISELQN</sequence>
<dbReference type="EMBL" id="LNRQ01000007">
    <property type="protein sequence ID" value="KZM88146.1"/>
    <property type="molecule type" value="Genomic_DNA"/>
</dbReference>
<dbReference type="PROSITE" id="PS00086">
    <property type="entry name" value="CYTOCHROME_P450"/>
    <property type="match status" value="1"/>
</dbReference>
<organism evidence="14">
    <name type="scientific">Daucus carota subsp. sativus</name>
    <name type="common">Carrot</name>
    <dbReference type="NCBI Taxonomy" id="79200"/>
    <lineage>
        <taxon>Eukaryota</taxon>
        <taxon>Viridiplantae</taxon>
        <taxon>Streptophyta</taxon>
        <taxon>Embryophyta</taxon>
        <taxon>Tracheophyta</taxon>
        <taxon>Spermatophyta</taxon>
        <taxon>Magnoliopsida</taxon>
        <taxon>eudicotyledons</taxon>
        <taxon>Gunneridae</taxon>
        <taxon>Pentapetalae</taxon>
        <taxon>asterids</taxon>
        <taxon>campanulids</taxon>
        <taxon>Apiales</taxon>
        <taxon>Apiaceae</taxon>
        <taxon>Apioideae</taxon>
        <taxon>Scandiceae</taxon>
        <taxon>Daucinae</taxon>
        <taxon>Daucus</taxon>
        <taxon>Daucus sect. Daucus</taxon>
    </lineage>
</organism>
<evidence type="ECO:0000256" key="5">
    <source>
        <dbReference type="ARBA" id="ARBA00022692"/>
    </source>
</evidence>